<evidence type="ECO:0000256" key="3">
    <source>
        <dbReference type="PROSITE-ProRule" id="PRU00221"/>
    </source>
</evidence>
<keyword evidence="5" id="KW-1185">Reference proteome</keyword>
<dbReference type="STRING" id="65393.PCC7424_3594"/>
<dbReference type="eggNOG" id="COG1672">
    <property type="taxonomic scope" value="Bacteria"/>
</dbReference>
<reference evidence="5" key="1">
    <citation type="journal article" date="2011" name="MBio">
        <title>Novel metabolic attributes of the genus Cyanothece, comprising a group of unicellular nitrogen-fixing Cyanobacteria.</title>
        <authorList>
            <person name="Bandyopadhyay A."/>
            <person name="Elvitigala T."/>
            <person name="Welsh E."/>
            <person name="Stockel J."/>
            <person name="Liberton M."/>
            <person name="Min H."/>
            <person name="Sherman L.A."/>
            <person name="Pakrasi H.B."/>
        </authorList>
    </citation>
    <scope>NUCLEOTIDE SEQUENCE [LARGE SCALE GENOMIC DNA]</scope>
    <source>
        <strain evidence="5">PCC 7424</strain>
    </source>
</reference>
<feature type="repeat" description="WD" evidence="3">
    <location>
        <begin position="676"/>
        <end position="710"/>
    </location>
</feature>
<proteinExistence type="predicted"/>
<dbReference type="InterPro" id="IPR036322">
    <property type="entry name" value="WD40_repeat_dom_sf"/>
</dbReference>
<sequence length="1164" mass="130778">MTTATPLDYHYRVGGSLAHNHPTYVERQADTELLSALLEGKFCYVFNCRQMGKSSLRVRTMHQLQLKGMSCASVDITSLGSDITREQWYCGIITQLFLGFNLVGKLNLKVWLREREELSPVQKLGQFIEEVLFVKCPGEKIFIFIDEIDKVLSLKFSLDDFFSFIRFCYNQRAENQTYNRITFALFGVATPDDLIREKTQTSFNIGQPIELTGFTPEEVQPLEMGFIDQADRPSSVLKEILYWSGGQPFLTQKICQLLINFSSFIPEGEEQKTVKKIVDEQVINNWESLDEPVHLKTIRDRLLRNEQRAGRLLGLYQSILKQGYIEADDSPEQAELRLSGLVVKRDGRLQVYNPIYQAVFNPEWVNKQLEKLRPYSEAIAAWEASKFEDESRLLRGQALKDALAWAMGKGLSNLDYQFLTASQKLDKREAEINLETQKKANEILTTANRKAKKLFQIGTTFLIISLLTAAGIAKNASDRQQEAQIGSQLQRRADTAWRQFEIDEIEGLLSAMQAGQDLKNTVRNGRLLKDYPATSPVITLEQILDQITEKNRFKGHEDIVYSASLSPDGKLIASASKDGTVKLWNQVGEQLAILRGHEGAIYGVSFSPDGQYIATASSDETAKLWSSDGKEIATLKGHQGSVYNVTFSPDGQYIATTSRDNTARLWNKKGQQIAVLKGHTQSVDDISFNAKGDRIATASRDGTVKLWDIKGILLGNVRSDDVAFYSVDFSPDGKIAIADSEGVVKVWDEKGNLMVTIKGHQDFINRVRFSPNGKWIATASSDGVAKLWNLQGKEFITFKGHQEAIYDIAWSSDGQELVTASGDGTVKLWEINDQNLTRNSDLQRRITSVSFSPNGELLVRSSINGEIELSDLEGNLKQQFDSGLDWISDLKFSADSQKIVAVSRGGMIRLWERKGRVLKEWPEKYNNFSSVALSQDGKKLATADREGQVWIWDLTNNVPKLLTKFSAHKDVINSISFSPDGEEIITASSDDSVKLWDSQGNLKTQFKGHKEAVYWVSFSNDGNYIGTASKDGTARLWNREGETIKVLQGDLFPVYRVSFSPNGKYIATGSSDGTARLWDNQGNLRAEFKGHQDSIYGITFSPDSKTVTTVSRDGIVRQWQVQAEFARLESLLKQGCQWLGDYLVTYPQEKEKLTACQKNNIGNK</sequence>
<dbReference type="Pfam" id="PF00400">
    <property type="entry name" value="WD40"/>
    <property type="match status" value="13"/>
</dbReference>
<dbReference type="Pfam" id="PF14516">
    <property type="entry name" value="AAA_35"/>
    <property type="match status" value="1"/>
</dbReference>
<dbReference type="InterPro" id="IPR020472">
    <property type="entry name" value="WD40_PAC1"/>
</dbReference>
<dbReference type="eggNOG" id="COG2319">
    <property type="taxonomic scope" value="Bacteria"/>
</dbReference>
<dbReference type="HOGENOM" id="CLU_003454_0_0_3"/>
<dbReference type="InterPro" id="IPR027417">
    <property type="entry name" value="P-loop_NTPase"/>
</dbReference>
<dbReference type="InterPro" id="IPR019775">
    <property type="entry name" value="WD40_repeat_CS"/>
</dbReference>
<dbReference type="EMBL" id="CP001291">
    <property type="protein sequence ID" value="ACK71982.1"/>
    <property type="molecule type" value="Genomic_DNA"/>
</dbReference>
<dbReference type="OrthoDB" id="434800at2"/>
<dbReference type="KEGG" id="cyc:PCC7424_3594"/>
<dbReference type="Gene3D" id="2.130.10.10">
    <property type="entry name" value="YVTN repeat-like/Quinoprotein amine dehydrogenase"/>
    <property type="match status" value="4"/>
</dbReference>
<dbReference type="PROSITE" id="PS50294">
    <property type="entry name" value="WD_REPEATS_REGION"/>
    <property type="match status" value="10"/>
</dbReference>
<feature type="repeat" description="WD" evidence="3">
    <location>
        <begin position="965"/>
        <end position="997"/>
    </location>
</feature>
<feature type="repeat" description="WD" evidence="3">
    <location>
        <begin position="635"/>
        <end position="667"/>
    </location>
</feature>
<organism evidence="4 5">
    <name type="scientific">Gloeothece citriformis (strain PCC 7424)</name>
    <name type="common">Cyanothece sp. (strain PCC 7424)</name>
    <dbReference type="NCBI Taxonomy" id="65393"/>
    <lineage>
        <taxon>Bacteria</taxon>
        <taxon>Bacillati</taxon>
        <taxon>Cyanobacteriota</taxon>
        <taxon>Cyanophyceae</taxon>
        <taxon>Oscillatoriophycideae</taxon>
        <taxon>Chroococcales</taxon>
        <taxon>Aphanothecaceae</taxon>
        <taxon>Gloeothece</taxon>
        <taxon>Gloeothece citriformis</taxon>
    </lineage>
</organism>
<dbReference type="RefSeq" id="WP_015955575.1">
    <property type="nucleotide sequence ID" value="NC_011729.1"/>
</dbReference>
<accession>B7KGQ5</accession>
<feature type="repeat" description="WD" evidence="3">
    <location>
        <begin position="594"/>
        <end position="626"/>
    </location>
</feature>
<feature type="repeat" description="WD" evidence="3">
    <location>
        <begin position="553"/>
        <end position="585"/>
    </location>
</feature>
<dbReference type="PROSITE" id="PS00678">
    <property type="entry name" value="WD_REPEATS_1"/>
    <property type="match status" value="3"/>
</dbReference>
<feature type="repeat" description="WD" evidence="3">
    <location>
        <begin position="1047"/>
        <end position="1079"/>
    </location>
</feature>
<dbReference type="InterPro" id="IPR001680">
    <property type="entry name" value="WD40_rpt"/>
</dbReference>
<protein>
    <submittedName>
        <fullName evidence="4">WD-40 repeat protein</fullName>
    </submittedName>
</protein>
<dbReference type="SUPFAM" id="SSF52540">
    <property type="entry name" value="P-loop containing nucleoside triphosphate hydrolases"/>
    <property type="match status" value="1"/>
</dbReference>
<dbReference type="SUPFAM" id="SSF50978">
    <property type="entry name" value="WD40 repeat-like"/>
    <property type="match status" value="2"/>
</dbReference>
<keyword evidence="1 3" id="KW-0853">WD repeat</keyword>
<evidence type="ECO:0000313" key="5">
    <source>
        <dbReference type="Proteomes" id="UP000002384"/>
    </source>
</evidence>
<feature type="repeat" description="WD" evidence="3">
    <location>
        <begin position="757"/>
        <end position="798"/>
    </location>
</feature>
<evidence type="ECO:0000313" key="4">
    <source>
        <dbReference type="EMBL" id="ACK71982.1"/>
    </source>
</evidence>
<dbReference type="PROSITE" id="PS50082">
    <property type="entry name" value="WD_REPEATS_2"/>
    <property type="match status" value="10"/>
</dbReference>
<feature type="repeat" description="WD" evidence="3">
    <location>
        <begin position="1006"/>
        <end position="1038"/>
    </location>
</feature>
<gene>
    <name evidence="4" type="ordered locus">PCC7424_3594</name>
</gene>
<feature type="repeat" description="WD" evidence="3">
    <location>
        <begin position="1088"/>
        <end position="1122"/>
    </location>
</feature>
<dbReference type="InterPro" id="IPR015943">
    <property type="entry name" value="WD40/YVTN_repeat-like_dom_sf"/>
</dbReference>
<dbReference type="Gene3D" id="3.40.50.300">
    <property type="entry name" value="P-loop containing nucleotide triphosphate hydrolases"/>
    <property type="match status" value="1"/>
</dbReference>
<evidence type="ECO:0000256" key="2">
    <source>
        <dbReference type="ARBA" id="ARBA00022737"/>
    </source>
</evidence>
<dbReference type="Proteomes" id="UP000002384">
    <property type="component" value="Chromosome"/>
</dbReference>
<feature type="repeat" description="WD" evidence="3">
    <location>
        <begin position="798"/>
        <end position="839"/>
    </location>
</feature>
<dbReference type="PRINTS" id="PR00320">
    <property type="entry name" value="GPROTEINBRPT"/>
</dbReference>
<dbReference type="PANTHER" id="PTHR44129">
    <property type="entry name" value="WD REPEAT-CONTAINING PROTEIN POP1"/>
    <property type="match status" value="1"/>
</dbReference>
<keyword evidence="2" id="KW-0677">Repeat</keyword>
<name>B7KGQ5_GLOC7</name>
<dbReference type="CDD" id="cd00200">
    <property type="entry name" value="WD40"/>
    <property type="match status" value="2"/>
</dbReference>
<dbReference type="SMART" id="SM00320">
    <property type="entry name" value="WD40"/>
    <property type="match status" value="14"/>
</dbReference>
<evidence type="ECO:0000256" key="1">
    <source>
        <dbReference type="ARBA" id="ARBA00022574"/>
    </source>
</evidence>
<dbReference type="InterPro" id="IPR050349">
    <property type="entry name" value="WD_LIS1/nudF_dynein_reg"/>
</dbReference>
<dbReference type="AlphaFoldDB" id="B7KGQ5"/>